<sequence length="634" mass="66499">MLDPRRSQDCAQQRTATAMSMWENSLRVHYGEGMKPSHPAQRRTSWTLVVGVALIALTLGTAGCASSSKNKLLIAEATGSSSSGVQVWAAAPGDTLDDSNLVIEGAASPAQIATRLEDGSTWINGLGRDWNNTALLAFGGTSALDPSSQQPGSQITNLTTAKPGEKPNSLVESAQLLATVIRRGVYVRTADGCVLVTSPTKAEDLGFGSCAISTDERWVISWGADPATRDASSTGATAPSDTSLTIRDLRHKSDTAVTGIGTVRDAVALSNGALVMASVQVGEEVQGVLLDASNGSEVGRTEKFKALEISPAANNAKGFVFMTNKGEGSALWYMDADASVQPIDEGFYLAPVNNGSEVTFLSFQEDLAKSTVRSWSPGDSEPETLLTGQVGAGMVHDKLLVLREVDGTGRTGAQLEFWRMASGEEFTKVLSIPAPGDAKPLRLGGAAVVVDRAWVRNNLAYLQLSTGTSSSFVRIDMTGDRSDAPIQNLAGLRLDSLDADGTALLTLKESDSPADSIVVIGPHDEEPVKRASFSQTASNLIHEGVIYVTEVTGDTTGATEETPELSVVSFRSSGNLDQKLLWKDRQIAGATWPEQNGATATQFITVGALIKSQQDAQQAQQSGPSGGQAGQAAG</sequence>
<organism evidence="3">
    <name type="scientific">freshwater metagenome</name>
    <dbReference type="NCBI Taxonomy" id="449393"/>
    <lineage>
        <taxon>unclassified sequences</taxon>
        <taxon>metagenomes</taxon>
        <taxon>ecological metagenomes</taxon>
    </lineage>
</organism>
<keyword evidence="2" id="KW-1133">Transmembrane helix</keyword>
<keyword evidence="2" id="KW-0472">Membrane</keyword>
<gene>
    <name evidence="3" type="ORF">UFOPK4173_02081</name>
</gene>
<dbReference type="EMBL" id="CAFBPW010000364">
    <property type="protein sequence ID" value="CAB5042139.1"/>
    <property type="molecule type" value="Genomic_DNA"/>
</dbReference>
<reference evidence="3" key="1">
    <citation type="submission" date="2020-05" db="EMBL/GenBank/DDBJ databases">
        <authorList>
            <person name="Chiriac C."/>
            <person name="Salcher M."/>
            <person name="Ghai R."/>
            <person name="Kavagutti S V."/>
        </authorList>
    </citation>
    <scope>NUCLEOTIDE SEQUENCE</scope>
</reference>
<proteinExistence type="predicted"/>
<feature type="region of interest" description="Disordered" evidence="1">
    <location>
        <begin position="142"/>
        <end position="166"/>
    </location>
</feature>
<feature type="transmembrane region" description="Helical" evidence="2">
    <location>
        <begin position="44"/>
        <end position="63"/>
    </location>
</feature>
<evidence type="ECO:0000256" key="2">
    <source>
        <dbReference type="SAM" id="Phobius"/>
    </source>
</evidence>
<accession>A0A6J7SLA4</accession>
<feature type="compositionally biased region" description="Polar residues" evidence="1">
    <location>
        <begin position="144"/>
        <end position="160"/>
    </location>
</feature>
<protein>
    <submittedName>
        <fullName evidence="3">Unannotated protein</fullName>
    </submittedName>
</protein>
<keyword evidence="2" id="KW-0812">Transmembrane</keyword>
<feature type="compositionally biased region" description="Low complexity" evidence="1">
    <location>
        <begin position="613"/>
        <end position="623"/>
    </location>
</feature>
<evidence type="ECO:0000313" key="3">
    <source>
        <dbReference type="EMBL" id="CAB5042139.1"/>
    </source>
</evidence>
<dbReference type="AlphaFoldDB" id="A0A6J7SLA4"/>
<evidence type="ECO:0000256" key="1">
    <source>
        <dbReference type="SAM" id="MobiDB-lite"/>
    </source>
</evidence>
<feature type="compositionally biased region" description="Gly residues" evidence="1">
    <location>
        <begin position="624"/>
        <end position="634"/>
    </location>
</feature>
<feature type="region of interest" description="Disordered" evidence="1">
    <location>
        <begin position="613"/>
        <end position="634"/>
    </location>
</feature>
<name>A0A6J7SLA4_9ZZZZ</name>